<dbReference type="EMBL" id="GGEC01053809">
    <property type="protein sequence ID" value="MBX34293.1"/>
    <property type="molecule type" value="Transcribed_RNA"/>
</dbReference>
<sequence>MVYLNLNGVGFLKTIQPKTLSRFIQKLSPYFPLWKQAISC</sequence>
<reference evidence="1" key="1">
    <citation type="submission" date="2018-02" db="EMBL/GenBank/DDBJ databases">
        <title>Rhizophora mucronata_Transcriptome.</title>
        <authorList>
            <person name="Meera S.P."/>
            <person name="Sreeshan A."/>
            <person name="Augustine A."/>
        </authorList>
    </citation>
    <scope>NUCLEOTIDE SEQUENCE</scope>
    <source>
        <tissue evidence="1">Leaf</tissue>
    </source>
</reference>
<evidence type="ECO:0000313" key="1">
    <source>
        <dbReference type="EMBL" id="MBX34293.1"/>
    </source>
</evidence>
<name>A0A2P2MVP2_RHIMU</name>
<organism evidence="1">
    <name type="scientific">Rhizophora mucronata</name>
    <name type="common">Asiatic mangrove</name>
    <dbReference type="NCBI Taxonomy" id="61149"/>
    <lineage>
        <taxon>Eukaryota</taxon>
        <taxon>Viridiplantae</taxon>
        <taxon>Streptophyta</taxon>
        <taxon>Embryophyta</taxon>
        <taxon>Tracheophyta</taxon>
        <taxon>Spermatophyta</taxon>
        <taxon>Magnoliopsida</taxon>
        <taxon>eudicotyledons</taxon>
        <taxon>Gunneridae</taxon>
        <taxon>Pentapetalae</taxon>
        <taxon>rosids</taxon>
        <taxon>fabids</taxon>
        <taxon>Malpighiales</taxon>
        <taxon>Rhizophoraceae</taxon>
        <taxon>Rhizophora</taxon>
    </lineage>
</organism>
<accession>A0A2P2MVP2</accession>
<proteinExistence type="predicted"/>
<protein>
    <submittedName>
        <fullName evidence="1">Uncharacterized protein MANES_16G083000</fullName>
    </submittedName>
</protein>
<dbReference type="EMBL" id="GGEC01053808">
    <property type="protein sequence ID" value="MBX34292.1"/>
    <property type="molecule type" value="Transcribed_RNA"/>
</dbReference>
<dbReference type="AlphaFoldDB" id="A0A2P2MVP2"/>